<keyword evidence="7 11" id="KW-0732">Signal</keyword>
<sequence>MKWLLLGVCLAVFLATVPCARAEGTPGEWEVTLANRQLDLTTHQARQTLTLTLKNAGKKSLGTFLVVVDAAVAGKVAYFGAHEKSDAEDPPALPMAPAVIKGKKDVGGYESEKQLVQFSGNAYILSPYPIKTQSTTVVLATSTIESFSRVAPTSTTANEVTYGPYSDMDPYSSARITIHFENNGTFSDGAILRGSYSRFDHQRVPNSGASSVKSFKTILPAAAADVYYRDEIGNISTSSPSLEGGRRGTTLATIFPSYEYLYHSGSQFLLNMRLVDHVMDDQLVQDLTLRIVLPEGAKNIVFEAPYGVEQQPNDLMQTYLDTVGRPVVVVTANNLVEQHIQDFTLTYEFQTWMLLQEPLLVIVALYGFFLLIIVIVRLDFSITKDVAVLARQQTSVILEKILEAHDRRWSIVGQYGESISSFKQKKNKDEFAKSRRSLDDKFKKCSSDIGKLGRALQGIDTEKSAKARVTELQKKTVSLKEVVDDNCTLAERLVSDRITKSEYLNKEKGNTSNVQRLEGEINSLVKALN</sequence>
<organism evidence="12 13">
    <name type="scientific">Geodia barretti</name>
    <name type="common">Barrett's horny sponge</name>
    <dbReference type="NCBI Taxonomy" id="519541"/>
    <lineage>
        <taxon>Eukaryota</taxon>
        <taxon>Metazoa</taxon>
        <taxon>Porifera</taxon>
        <taxon>Demospongiae</taxon>
        <taxon>Heteroscleromorpha</taxon>
        <taxon>Tetractinellida</taxon>
        <taxon>Astrophorina</taxon>
        <taxon>Geodiidae</taxon>
        <taxon>Geodia</taxon>
    </lineage>
</organism>
<comment type="function">
    <text evidence="1 11">Subunit of the oligosaccharyl transferase (OST) complex that catalyzes the initial transfer of a defined glycan (Glc(3)Man(9)GlcNAc(2) in eukaryotes) from the lipid carrier dolichol-pyrophosphate to an asparagine residue within an Asn-X-Ser/Thr consensus motif in nascent polypeptide chains, the first step in protein N-glycosylation. N-glycosylation occurs cotranslationally and the complex associates with the Sec61 complex at the channel-forming translocon complex that mediates protein translocation across the endoplasmic reticulum (ER). All subunits are required for a maximal enzyme activity.</text>
</comment>
<gene>
    <name evidence="12" type="ORF">GBAR_LOCUS21506</name>
</gene>
<keyword evidence="6 11" id="KW-0812">Transmembrane</keyword>
<reference evidence="12" key="1">
    <citation type="submission" date="2023-03" db="EMBL/GenBank/DDBJ databases">
        <authorList>
            <person name="Steffen K."/>
            <person name="Cardenas P."/>
        </authorList>
    </citation>
    <scope>NUCLEOTIDE SEQUENCE</scope>
</reference>
<dbReference type="InterPro" id="IPR007676">
    <property type="entry name" value="Ribophorin_I"/>
</dbReference>
<evidence type="ECO:0000256" key="9">
    <source>
        <dbReference type="ARBA" id="ARBA00022989"/>
    </source>
</evidence>
<feature type="signal peptide" evidence="11">
    <location>
        <begin position="1"/>
        <end position="22"/>
    </location>
</feature>
<evidence type="ECO:0000313" key="13">
    <source>
        <dbReference type="Proteomes" id="UP001174909"/>
    </source>
</evidence>
<protein>
    <recommendedName>
        <fullName evidence="5 11">Dolichyl-diphosphooligosaccharide--protein glycosyltransferase subunit 1</fullName>
    </recommendedName>
</protein>
<evidence type="ECO:0000256" key="1">
    <source>
        <dbReference type="ARBA" id="ARBA00002791"/>
    </source>
</evidence>
<dbReference type="GO" id="GO:0008250">
    <property type="term" value="C:oligosaccharyltransferase complex"/>
    <property type="evidence" value="ECO:0007669"/>
    <property type="project" value="UniProtKB-UniRule"/>
</dbReference>
<evidence type="ECO:0000256" key="10">
    <source>
        <dbReference type="ARBA" id="ARBA00023136"/>
    </source>
</evidence>
<keyword evidence="10 11" id="KW-0472">Membrane</keyword>
<dbReference type="PANTHER" id="PTHR21049">
    <property type="entry name" value="RIBOPHORIN I"/>
    <property type="match status" value="1"/>
</dbReference>
<feature type="chain" id="PRO_5041489088" description="Dolichyl-diphosphooligosaccharide--protein glycosyltransferase subunit 1" evidence="11">
    <location>
        <begin position="23"/>
        <end position="529"/>
    </location>
</feature>
<keyword evidence="9 11" id="KW-1133">Transmembrane helix</keyword>
<feature type="transmembrane region" description="Helical" evidence="11">
    <location>
        <begin position="359"/>
        <end position="378"/>
    </location>
</feature>
<evidence type="ECO:0000256" key="11">
    <source>
        <dbReference type="RuleBase" id="RU361143"/>
    </source>
</evidence>
<dbReference type="EMBL" id="CASHTH010003001">
    <property type="protein sequence ID" value="CAI8038564.1"/>
    <property type="molecule type" value="Genomic_DNA"/>
</dbReference>
<keyword evidence="8 11" id="KW-0256">Endoplasmic reticulum</keyword>
<comment type="caution">
    <text evidence="12">The sequence shown here is derived from an EMBL/GenBank/DDBJ whole genome shotgun (WGS) entry which is preliminary data.</text>
</comment>
<accession>A0AA35SZK1</accession>
<dbReference type="Proteomes" id="UP001174909">
    <property type="component" value="Unassembled WGS sequence"/>
</dbReference>
<dbReference type="PANTHER" id="PTHR21049:SF0">
    <property type="entry name" value="DOLICHYL-DIPHOSPHOOLIGOSACCHARIDE--PROTEIN GLYCOSYLTRANSFERASE SUBUNIT 1"/>
    <property type="match status" value="1"/>
</dbReference>
<comment type="pathway">
    <text evidence="3 11">Protein modification; protein glycosylation.</text>
</comment>
<evidence type="ECO:0000256" key="4">
    <source>
        <dbReference type="ARBA" id="ARBA00008905"/>
    </source>
</evidence>
<dbReference type="Pfam" id="PF04597">
    <property type="entry name" value="Ribophorin_I"/>
    <property type="match status" value="3"/>
</dbReference>
<comment type="subunit">
    <text evidence="11">Component of the oligosaccharyltransferase (OST) complex.</text>
</comment>
<evidence type="ECO:0000256" key="5">
    <source>
        <dbReference type="ARBA" id="ARBA00017611"/>
    </source>
</evidence>
<evidence type="ECO:0000256" key="6">
    <source>
        <dbReference type="ARBA" id="ARBA00022692"/>
    </source>
</evidence>
<name>A0AA35SZK1_GEOBA</name>
<dbReference type="GO" id="GO:0018279">
    <property type="term" value="P:protein N-linked glycosylation via asparagine"/>
    <property type="evidence" value="ECO:0007669"/>
    <property type="project" value="TreeGrafter"/>
</dbReference>
<evidence type="ECO:0000256" key="3">
    <source>
        <dbReference type="ARBA" id="ARBA00004922"/>
    </source>
</evidence>
<comment type="similarity">
    <text evidence="4 11">Belongs to the OST1 family.</text>
</comment>
<evidence type="ECO:0000313" key="12">
    <source>
        <dbReference type="EMBL" id="CAI8038564.1"/>
    </source>
</evidence>
<comment type="subcellular location">
    <subcellularLocation>
        <location evidence="2 11">Endoplasmic reticulum membrane</location>
        <topology evidence="2 11">Single-pass type I membrane protein</topology>
    </subcellularLocation>
</comment>
<evidence type="ECO:0000256" key="8">
    <source>
        <dbReference type="ARBA" id="ARBA00022824"/>
    </source>
</evidence>
<keyword evidence="13" id="KW-1185">Reference proteome</keyword>
<proteinExistence type="inferred from homology"/>
<evidence type="ECO:0000256" key="2">
    <source>
        <dbReference type="ARBA" id="ARBA00004115"/>
    </source>
</evidence>
<evidence type="ECO:0000256" key="7">
    <source>
        <dbReference type="ARBA" id="ARBA00022729"/>
    </source>
</evidence>
<dbReference type="AlphaFoldDB" id="A0AA35SZK1"/>